<dbReference type="PROSITE" id="PS51375">
    <property type="entry name" value="PPR"/>
    <property type="match status" value="11"/>
</dbReference>
<feature type="compositionally biased region" description="Low complexity" evidence="4">
    <location>
        <begin position="805"/>
        <end position="820"/>
    </location>
</feature>
<dbReference type="Pfam" id="PF01535">
    <property type="entry name" value="PPR"/>
    <property type="match status" value="3"/>
</dbReference>
<keyword evidence="6" id="KW-1185">Reference proteome</keyword>
<dbReference type="Gene3D" id="1.25.40.10">
    <property type="entry name" value="Tetratricopeptide repeat domain"/>
    <property type="match status" value="6"/>
</dbReference>
<evidence type="ECO:0000256" key="4">
    <source>
        <dbReference type="SAM" id="MobiDB-lite"/>
    </source>
</evidence>
<evidence type="ECO:0000313" key="5">
    <source>
        <dbReference type="EMBL" id="THG02827.1"/>
    </source>
</evidence>
<feature type="repeat" description="PPR" evidence="3">
    <location>
        <begin position="244"/>
        <end position="278"/>
    </location>
</feature>
<protein>
    <submittedName>
        <fullName evidence="5">Uncharacterized protein</fullName>
    </submittedName>
</protein>
<comment type="similarity">
    <text evidence="1">Belongs to the PPR family. P subfamily.</text>
</comment>
<feature type="repeat" description="PPR" evidence="3">
    <location>
        <begin position="174"/>
        <end position="208"/>
    </location>
</feature>
<dbReference type="InterPro" id="IPR002885">
    <property type="entry name" value="PPR_rpt"/>
</dbReference>
<evidence type="ECO:0000256" key="1">
    <source>
        <dbReference type="ARBA" id="ARBA00007626"/>
    </source>
</evidence>
<sequence>MQAIATGALISGRRLLAHNYRKGITLLPLVNFNFNFNFNPLLSADDNTLLFHTQISTNSNPNPNPNPNPNLPDHRKQLPKFLLDKSELGFGKLDDALSLFHRMVQMQPLPSVIQFTQLLTDYGFSVLSSFFKLGYVPCVSTFTTLMNGFILPDKTGKAMELFNKLVREGEIKPDRVMYGTIINGLSKTGNTTTAIGILRSMRKWNYKPDVVMYNIIIDGLCKDKNVDDALSLLVEMNQQDVTPDLITYNTLIHGLCNLGRWEEATRMLRDMTGKNVFPDVLTFNTLINAFCKEGMAKEAENVLEFMVQRGVGPNVVTYNTLMDGYCLLGHMDRAIEVFHSMVDKGIEPNILCYNILINGYCKNMKIEEAMNVFREMPRKGLKPTIDTYNTMLQGLFGVGRCSTAQGLLNEMQANGQSPDYYTYCVLLDGLSKNGHIDEALLLFQELECSGVNPGITMHNILIDRLCKDGKLEMARNLFGKLDSKGLRPDVRTFTMMIGGFCEQGLLGEANDLLVTMEGTGCMPNYATYNVMVRGFLKANDYTEANILAEKMIGRGFSADASTLVTDSKVNLGTSVDSYANMEEILRCNRFSTKFEFIYRQTCSFTKVEGYLEIIALMVTETIQGTILVVNLVQVVSRFSSWLKLKLISFCSRAEVLPHSRTLVIYLLIPDSDIFGNNLGLAEITSASRPGHVAPRLTRRCHLGHVLILASNLRFHRSRLPLDILFREIIHYYKLNPIQLAINSYRVINALPQPEKDFCKSFFPSKGLKKLLDLPVHKRRAPLVLNFILTYKSVLPDVLKRKKSQSPPSAITPPTASSSRPDQGSTSDPAEQPSTSAP</sequence>
<organism evidence="5 6">
    <name type="scientific">Camellia sinensis var. sinensis</name>
    <name type="common">China tea</name>
    <dbReference type="NCBI Taxonomy" id="542762"/>
    <lineage>
        <taxon>Eukaryota</taxon>
        <taxon>Viridiplantae</taxon>
        <taxon>Streptophyta</taxon>
        <taxon>Embryophyta</taxon>
        <taxon>Tracheophyta</taxon>
        <taxon>Spermatophyta</taxon>
        <taxon>Magnoliopsida</taxon>
        <taxon>eudicotyledons</taxon>
        <taxon>Gunneridae</taxon>
        <taxon>Pentapetalae</taxon>
        <taxon>asterids</taxon>
        <taxon>Ericales</taxon>
        <taxon>Theaceae</taxon>
        <taxon>Camellia</taxon>
    </lineage>
</organism>
<comment type="caution">
    <text evidence="5">The sequence shown here is derived from an EMBL/GenBank/DDBJ whole genome shotgun (WGS) entry which is preliminary data.</text>
</comment>
<feature type="repeat" description="PPR" evidence="3">
    <location>
        <begin position="279"/>
        <end position="313"/>
    </location>
</feature>
<feature type="repeat" description="PPR" evidence="3">
    <location>
        <begin position="419"/>
        <end position="453"/>
    </location>
</feature>
<dbReference type="Proteomes" id="UP000306102">
    <property type="component" value="Unassembled WGS sequence"/>
</dbReference>
<keyword evidence="2" id="KW-0677">Repeat</keyword>
<gene>
    <name evidence="5" type="ORF">TEA_014148</name>
</gene>
<evidence type="ECO:0000256" key="3">
    <source>
        <dbReference type="PROSITE-ProRule" id="PRU00708"/>
    </source>
</evidence>
<dbReference type="InterPro" id="IPR011990">
    <property type="entry name" value="TPR-like_helical_dom_sf"/>
</dbReference>
<dbReference type="PANTHER" id="PTHR47447">
    <property type="entry name" value="OS03G0856100 PROTEIN"/>
    <property type="match status" value="1"/>
</dbReference>
<dbReference type="Pfam" id="PF13041">
    <property type="entry name" value="PPR_2"/>
    <property type="match status" value="4"/>
</dbReference>
<dbReference type="PANTHER" id="PTHR47447:SF28">
    <property type="entry name" value="PENTACOTRIPEPTIDE-REPEAT REGION OF PRORP DOMAIN-CONTAINING PROTEIN"/>
    <property type="match status" value="1"/>
</dbReference>
<dbReference type="NCBIfam" id="TIGR00756">
    <property type="entry name" value="PPR"/>
    <property type="match status" value="10"/>
</dbReference>
<feature type="repeat" description="PPR" evidence="3">
    <location>
        <begin position="209"/>
        <end position="243"/>
    </location>
</feature>
<feature type="region of interest" description="Disordered" evidence="4">
    <location>
        <begin position="799"/>
        <end position="837"/>
    </location>
</feature>
<proteinExistence type="inferred from homology"/>
<feature type="repeat" description="PPR" evidence="3">
    <location>
        <begin position="314"/>
        <end position="348"/>
    </location>
</feature>
<feature type="region of interest" description="Disordered" evidence="4">
    <location>
        <begin position="55"/>
        <end position="76"/>
    </location>
</feature>
<dbReference type="Pfam" id="PF12854">
    <property type="entry name" value="PPR_1"/>
    <property type="match status" value="1"/>
</dbReference>
<feature type="repeat" description="PPR" evidence="3">
    <location>
        <begin position="489"/>
        <end position="523"/>
    </location>
</feature>
<name>A0A4V3WL00_CAMSN</name>
<evidence type="ECO:0000313" key="6">
    <source>
        <dbReference type="Proteomes" id="UP000306102"/>
    </source>
</evidence>
<dbReference type="AlphaFoldDB" id="A0A4V3WL00"/>
<evidence type="ECO:0000256" key="2">
    <source>
        <dbReference type="ARBA" id="ARBA00022737"/>
    </source>
</evidence>
<accession>A0A4V3WL00</accession>
<dbReference type="SUPFAM" id="SSF81901">
    <property type="entry name" value="HCP-like"/>
    <property type="match status" value="1"/>
</dbReference>
<reference evidence="5 6" key="1">
    <citation type="journal article" date="2018" name="Proc. Natl. Acad. Sci. U.S.A.">
        <title>Draft genome sequence of Camellia sinensis var. sinensis provides insights into the evolution of the tea genome and tea quality.</title>
        <authorList>
            <person name="Wei C."/>
            <person name="Yang H."/>
            <person name="Wang S."/>
            <person name="Zhao J."/>
            <person name="Liu C."/>
            <person name="Gao L."/>
            <person name="Xia E."/>
            <person name="Lu Y."/>
            <person name="Tai Y."/>
            <person name="She G."/>
            <person name="Sun J."/>
            <person name="Cao H."/>
            <person name="Tong W."/>
            <person name="Gao Q."/>
            <person name="Li Y."/>
            <person name="Deng W."/>
            <person name="Jiang X."/>
            <person name="Wang W."/>
            <person name="Chen Q."/>
            <person name="Zhang S."/>
            <person name="Li H."/>
            <person name="Wu J."/>
            <person name="Wang P."/>
            <person name="Li P."/>
            <person name="Shi C."/>
            <person name="Zheng F."/>
            <person name="Jian J."/>
            <person name="Huang B."/>
            <person name="Shan D."/>
            <person name="Shi M."/>
            <person name="Fang C."/>
            <person name="Yue Y."/>
            <person name="Li F."/>
            <person name="Li D."/>
            <person name="Wei S."/>
            <person name="Han B."/>
            <person name="Jiang C."/>
            <person name="Yin Y."/>
            <person name="Xia T."/>
            <person name="Zhang Z."/>
            <person name="Bennetzen J.L."/>
            <person name="Zhao S."/>
            <person name="Wan X."/>
        </authorList>
    </citation>
    <scope>NUCLEOTIDE SEQUENCE [LARGE SCALE GENOMIC DNA]</scope>
    <source>
        <strain evidence="6">cv. Shuchazao</strain>
        <tissue evidence="5">Leaf</tissue>
    </source>
</reference>
<feature type="repeat" description="PPR" evidence="3">
    <location>
        <begin position="384"/>
        <end position="418"/>
    </location>
</feature>
<feature type="repeat" description="PPR" evidence="3">
    <location>
        <begin position="349"/>
        <end position="383"/>
    </location>
</feature>
<dbReference type="EMBL" id="SDRB02011108">
    <property type="protein sequence ID" value="THG02827.1"/>
    <property type="molecule type" value="Genomic_DNA"/>
</dbReference>
<feature type="repeat" description="PPR" evidence="3">
    <location>
        <begin position="454"/>
        <end position="488"/>
    </location>
</feature>
<feature type="repeat" description="PPR" evidence="3">
    <location>
        <begin position="524"/>
        <end position="558"/>
    </location>
</feature>
<feature type="compositionally biased region" description="Polar residues" evidence="4">
    <location>
        <begin position="821"/>
        <end position="837"/>
    </location>
</feature>